<feature type="transmembrane region" description="Helical" evidence="7">
    <location>
        <begin position="102"/>
        <end position="121"/>
    </location>
</feature>
<evidence type="ECO:0000256" key="4">
    <source>
        <dbReference type="ARBA" id="ARBA00022692"/>
    </source>
</evidence>
<feature type="transmembrane region" description="Helical" evidence="7">
    <location>
        <begin position="316"/>
        <end position="337"/>
    </location>
</feature>
<accession>A0ABV7K7Z7</accession>
<feature type="transmembrane region" description="Helical" evidence="7">
    <location>
        <begin position="78"/>
        <end position="96"/>
    </location>
</feature>
<comment type="similarity">
    <text evidence="2">Belongs to the UPF0324 family.</text>
</comment>
<dbReference type="Pfam" id="PF03601">
    <property type="entry name" value="Cons_hypoth698"/>
    <property type="match status" value="1"/>
</dbReference>
<dbReference type="PANTHER" id="PTHR30106">
    <property type="entry name" value="INNER MEMBRANE PROTEIN YEIH-RELATED"/>
    <property type="match status" value="1"/>
</dbReference>
<keyword evidence="9" id="KW-1185">Reference proteome</keyword>
<feature type="transmembrane region" description="Helical" evidence="7">
    <location>
        <begin position="47"/>
        <end position="66"/>
    </location>
</feature>
<keyword evidence="6 7" id="KW-0472">Membrane</keyword>
<proteinExistence type="inferred from homology"/>
<name>A0ABV7K7Z7_9HYPH</name>
<dbReference type="InterPro" id="IPR018383">
    <property type="entry name" value="UPF0324_pro"/>
</dbReference>
<evidence type="ECO:0000256" key="6">
    <source>
        <dbReference type="ARBA" id="ARBA00023136"/>
    </source>
</evidence>
<dbReference type="RefSeq" id="WP_378220255.1">
    <property type="nucleotide sequence ID" value="NZ_JBHRTK010000011.1"/>
</dbReference>
<dbReference type="EMBL" id="JBHRTK010000011">
    <property type="protein sequence ID" value="MFC3206434.1"/>
    <property type="molecule type" value="Genomic_DNA"/>
</dbReference>
<comment type="caution">
    <text evidence="8">The sequence shown here is derived from an EMBL/GenBank/DDBJ whole genome shotgun (WGS) entry which is preliminary data.</text>
</comment>
<dbReference type="PANTHER" id="PTHR30106:SF2">
    <property type="entry name" value="UPF0324 INNER MEMBRANE PROTEIN YEIH"/>
    <property type="match status" value="1"/>
</dbReference>
<evidence type="ECO:0000256" key="5">
    <source>
        <dbReference type="ARBA" id="ARBA00022989"/>
    </source>
</evidence>
<reference evidence="9" key="1">
    <citation type="journal article" date="2019" name="Int. J. Syst. Evol. Microbiol.">
        <title>The Global Catalogue of Microorganisms (GCM) 10K type strain sequencing project: providing services to taxonomists for standard genome sequencing and annotation.</title>
        <authorList>
            <consortium name="The Broad Institute Genomics Platform"/>
            <consortium name="The Broad Institute Genome Sequencing Center for Infectious Disease"/>
            <person name="Wu L."/>
            <person name="Ma J."/>
        </authorList>
    </citation>
    <scope>NUCLEOTIDE SEQUENCE [LARGE SCALE GENOMIC DNA]</scope>
    <source>
        <strain evidence="9">KCTC 52165</strain>
    </source>
</reference>
<organism evidence="8 9">
    <name type="scientific">Aquamicrobium soli</name>
    <dbReference type="NCBI Taxonomy" id="1811518"/>
    <lineage>
        <taxon>Bacteria</taxon>
        <taxon>Pseudomonadati</taxon>
        <taxon>Pseudomonadota</taxon>
        <taxon>Alphaproteobacteria</taxon>
        <taxon>Hyphomicrobiales</taxon>
        <taxon>Phyllobacteriaceae</taxon>
        <taxon>Aquamicrobium</taxon>
    </lineage>
</organism>
<feature type="transmembrane region" description="Helical" evidence="7">
    <location>
        <begin position="160"/>
        <end position="182"/>
    </location>
</feature>
<evidence type="ECO:0000256" key="7">
    <source>
        <dbReference type="SAM" id="Phobius"/>
    </source>
</evidence>
<evidence type="ECO:0000256" key="2">
    <source>
        <dbReference type="ARBA" id="ARBA00007977"/>
    </source>
</evidence>
<protein>
    <submittedName>
        <fullName evidence="8">YeiH family protein</fullName>
    </submittedName>
</protein>
<feature type="transmembrane region" description="Helical" evidence="7">
    <location>
        <begin position="133"/>
        <end position="154"/>
    </location>
</feature>
<evidence type="ECO:0000256" key="1">
    <source>
        <dbReference type="ARBA" id="ARBA00004651"/>
    </source>
</evidence>
<feature type="transmembrane region" description="Helical" evidence="7">
    <location>
        <begin position="15"/>
        <end position="35"/>
    </location>
</feature>
<keyword evidence="5 7" id="KW-1133">Transmembrane helix</keyword>
<feature type="transmembrane region" description="Helical" evidence="7">
    <location>
        <begin position="226"/>
        <end position="245"/>
    </location>
</feature>
<gene>
    <name evidence="8" type="ORF">ACFOHJ_09455</name>
</gene>
<dbReference type="Proteomes" id="UP001595583">
    <property type="component" value="Unassembled WGS sequence"/>
</dbReference>
<comment type="subcellular location">
    <subcellularLocation>
        <location evidence="1">Cell membrane</location>
        <topology evidence="1">Multi-pass membrane protein</topology>
    </subcellularLocation>
</comment>
<evidence type="ECO:0000313" key="8">
    <source>
        <dbReference type="EMBL" id="MFC3206434.1"/>
    </source>
</evidence>
<feature type="transmembrane region" description="Helical" evidence="7">
    <location>
        <begin position="286"/>
        <end position="304"/>
    </location>
</feature>
<evidence type="ECO:0000256" key="3">
    <source>
        <dbReference type="ARBA" id="ARBA00022475"/>
    </source>
</evidence>
<feature type="transmembrane region" description="Helical" evidence="7">
    <location>
        <begin position="257"/>
        <end position="280"/>
    </location>
</feature>
<keyword evidence="3" id="KW-1003">Cell membrane</keyword>
<sequence>MSVLATTDENANSNIARYAPGLILVAVITASAYGLRHLPYVSQLSPMISAIFVGMLFANVVGTHASAASGISLSGKRLLRLAVALLGLQISFAQLSDIGLRGVGFAALGLGTTFLFTLWMGRLLGVNRRLAHLLAAGTSVCGASAIAAANAVTGADDEDVAYAVACITLFGTIAMFLFPFVAMITGISDRAYGLWVGLSVHEVAQVVGAGFQGGAGAGEVAVVTKLARIMMLAPLVVILSFFLSRPRGQAAGKGKEIALVPFFVVGFLALAVVNSLGIVPDAIREPIVVATPVLLTAAMAALGLGTSVSKLRQHGLPPLLLAGMASVFIAGISYLMATVVP</sequence>
<feature type="transmembrane region" description="Helical" evidence="7">
    <location>
        <begin position="194"/>
        <end position="214"/>
    </location>
</feature>
<keyword evidence="4 7" id="KW-0812">Transmembrane</keyword>
<evidence type="ECO:0000313" key="9">
    <source>
        <dbReference type="Proteomes" id="UP001595583"/>
    </source>
</evidence>